<evidence type="ECO:0000256" key="1">
    <source>
        <dbReference type="ARBA" id="ARBA00004651"/>
    </source>
</evidence>
<evidence type="ECO:0000313" key="10">
    <source>
        <dbReference type="EMBL" id="GAA3394181.1"/>
    </source>
</evidence>
<feature type="transmembrane region" description="Helical" evidence="7">
    <location>
        <begin position="54"/>
        <end position="74"/>
    </location>
</feature>
<keyword evidence="3 7" id="KW-1003">Cell membrane</keyword>
<dbReference type="RefSeq" id="WP_345731841.1">
    <property type="nucleotide sequence ID" value="NZ_BAAAYN010000044.1"/>
</dbReference>
<dbReference type="InterPro" id="IPR032816">
    <property type="entry name" value="VTT_dom"/>
</dbReference>
<comment type="caution">
    <text evidence="10">The sequence shown here is derived from an EMBL/GenBank/DDBJ whole genome shotgun (WGS) entry which is preliminary data.</text>
</comment>
<feature type="transmembrane region" description="Helical" evidence="7">
    <location>
        <begin position="80"/>
        <end position="99"/>
    </location>
</feature>
<evidence type="ECO:0000256" key="8">
    <source>
        <dbReference type="SAM" id="MobiDB-lite"/>
    </source>
</evidence>
<keyword evidence="11" id="KW-1185">Reference proteome</keyword>
<feature type="transmembrane region" description="Helical" evidence="7">
    <location>
        <begin position="23"/>
        <end position="47"/>
    </location>
</feature>
<gene>
    <name evidence="10" type="ORF">GCM10020369_62580</name>
</gene>
<feature type="transmembrane region" description="Helical" evidence="7">
    <location>
        <begin position="163"/>
        <end position="185"/>
    </location>
</feature>
<dbReference type="PANTHER" id="PTHR30353:SF0">
    <property type="entry name" value="TRANSMEMBRANE PROTEIN"/>
    <property type="match status" value="1"/>
</dbReference>
<proteinExistence type="inferred from homology"/>
<dbReference type="Pfam" id="PF09335">
    <property type="entry name" value="VTT_dom"/>
    <property type="match status" value="1"/>
</dbReference>
<evidence type="ECO:0000256" key="7">
    <source>
        <dbReference type="RuleBase" id="RU367016"/>
    </source>
</evidence>
<organism evidence="10 11">
    <name type="scientific">Cryptosporangium minutisporangium</name>
    <dbReference type="NCBI Taxonomy" id="113569"/>
    <lineage>
        <taxon>Bacteria</taxon>
        <taxon>Bacillati</taxon>
        <taxon>Actinomycetota</taxon>
        <taxon>Actinomycetes</taxon>
        <taxon>Cryptosporangiales</taxon>
        <taxon>Cryptosporangiaceae</taxon>
        <taxon>Cryptosporangium</taxon>
    </lineage>
</organism>
<dbReference type="Proteomes" id="UP001501676">
    <property type="component" value="Unassembled WGS sequence"/>
</dbReference>
<feature type="domain" description="VTT" evidence="9">
    <location>
        <begin position="50"/>
        <end position="182"/>
    </location>
</feature>
<comment type="subcellular location">
    <subcellularLocation>
        <location evidence="1 7">Cell membrane</location>
        <topology evidence="1 7">Multi-pass membrane protein</topology>
    </subcellularLocation>
</comment>
<feature type="region of interest" description="Disordered" evidence="8">
    <location>
        <begin position="226"/>
        <end position="245"/>
    </location>
</feature>
<keyword evidence="4 7" id="KW-0812">Transmembrane</keyword>
<evidence type="ECO:0000256" key="3">
    <source>
        <dbReference type="ARBA" id="ARBA00022475"/>
    </source>
</evidence>
<evidence type="ECO:0000256" key="5">
    <source>
        <dbReference type="ARBA" id="ARBA00022989"/>
    </source>
</evidence>
<evidence type="ECO:0000313" key="11">
    <source>
        <dbReference type="Proteomes" id="UP001501676"/>
    </source>
</evidence>
<protein>
    <submittedName>
        <fullName evidence="10">DedA family protein</fullName>
    </submittedName>
</protein>
<evidence type="ECO:0000256" key="6">
    <source>
        <dbReference type="ARBA" id="ARBA00023136"/>
    </source>
</evidence>
<evidence type="ECO:0000256" key="4">
    <source>
        <dbReference type="ARBA" id="ARBA00022692"/>
    </source>
</evidence>
<name>A0ABP6T749_9ACTN</name>
<accession>A0ABP6T749</accession>
<dbReference type="EMBL" id="BAAAYN010000044">
    <property type="protein sequence ID" value="GAA3394181.1"/>
    <property type="molecule type" value="Genomic_DNA"/>
</dbReference>
<dbReference type="PANTHER" id="PTHR30353">
    <property type="entry name" value="INNER MEMBRANE PROTEIN DEDA-RELATED"/>
    <property type="match status" value="1"/>
</dbReference>
<dbReference type="InterPro" id="IPR032818">
    <property type="entry name" value="DedA-like"/>
</dbReference>
<evidence type="ECO:0000256" key="2">
    <source>
        <dbReference type="ARBA" id="ARBA00010792"/>
    </source>
</evidence>
<reference evidence="11" key="1">
    <citation type="journal article" date="2019" name="Int. J. Syst. Evol. Microbiol.">
        <title>The Global Catalogue of Microorganisms (GCM) 10K type strain sequencing project: providing services to taxonomists for standard genome sequencing and annotation.</title>
        <authorList>
            <consortium name="The Broad Institute Genomics Platform"/>
            <consortium name="The Broad Institute Genome Sequencing Center for Infectious Disease"/>
            <person name="Wu L."/>
            <person name="Ma J."/>
        </authorList>
    </citation>
    <scope>NUCLEOTIDE SEQUENCE [LARGE SCALE GENOMIC DNA]</scope>
    <source>
        <strain evidence="11">JCM 9458</strain>
    </source>
</reference>
<keyword evidence="6 7" id="KW-0472">Membrane</keyword>
<comment type="similarity">
    <text evidence="2 7">Belongs to the DedA family.</text>
</comment>
<sequence length="245" mass="26513">MQVSETVHAANELLAANPIDPKYLVTTFGLFGIWAILFAETGLLLGFFLPGDSLLFLAGIATSATGATIVGASLSLPGMLIGGPICAIAGAQFGHFLGAKYGRRLFDRPNSRLFKGIYVEKAEQAFVKFGPAKAVVFARFIPIVRTFLNPVAGMLGMPTRQFFLWNVVGAILWVDGIVLLGYFLGDVVDENFPIDKYLVPGIAFIIFLSILPVLIEWIRSRRHKKNEPEAAADEAPLGSGTPPKF</sequence>
<keyword evidence="5 7" id="KW-1133">Transmembrane helix</keyword>
<evidence type="ECO:0000259" key="9">
    <source>
        <dbReference type="Pfam" id="PF09335"/>
    </source>
</evidence>
<feature type="transmembrane region" description="Helical" evidence="7">
    <location>
        <begin position="197"/>
        <end position="215"/>
    </location>
</feature>